<proteinExistence type="predicted"/>
<keyword evidence="1" id="KW-0812">Transmembrane</keyword>
<dbReference type="RefSeq" id="WP_266068928.1">
    <property type="nucleotide sequence ID" value="NZ_JAPJDA010000007.1"/>
</dbReference>
<feature type="transmembrane region" description="Helical" evidence="1">
    <location>
        <begin position="20"/>
        <end position="45"/>
    </location>
</feature>
<keyword evidence="1" id="KW-0472">Membrane</keyword>
<evidence type="ECO:0000256" key="1">
    <source>
        <dbReference type="SAM" id="Phobius"/>
    </source>
</evidence>
<accession>A0A9X3CVK9</accession>
<feature type="transmembrane region" description="Helical" evidence="1">
    <location>
        <begin position="57"/>
        <end position="78"/>
    </location>
</feature>
<dbReference type="AlphaFoldDB" id="A0A9X3CVK9"/>
<evidence type="ECO:0000313" key="3">
    <source>
        <dbReference type="Proteomes" id="UP001148482"/>
    </source>
</evidence>
<name>A0A9X3CVK9_9FLAO</name>
<evidence type="ECO:0000313" key="2">
    <source>
        <dbReference type="EMBL" id="MCX2837692.1"/>
    </source>
</evidence>
<keyword evidence="3" id="KW-1185">Reference proteome</keyword>
<reference evidence="2" key="1">
    <citation type="submission" date="2022-11" db="EMBL/GenBank/DDBJ databases">
        <title>Salinimicrobium profundisediminis sp. nov., isolated from deep-sea sediment of the Mariana Trench.</title>
        <authorList>
            <person name="Fu H."/>
        </authorList>
    </citation>
    <scope>NUCLEOTIDE SEQUENCE</scope>
    <source>
        <strain evidence="2">MT39</strain>
    </source>
</reference>
<dbReference type="Proteomes" id="UP001148482">
    <property type="component" value="Unassembled WGS sequence"/>
</dbReference>
<gene>
    <name evidence="2" type="ORF">OQ279_05955</name>
</gene>
<sequence>MYFAVLHPDKFRSDIRRFRIGLIVLTALYLGFIGIILIGGFIFILKNQITDSGLITLWFTAIFFGGIILSIYQLIYSYRFRSFERKYIPVSKKKNNDNFKMSIFTGIIGLWLWLPNKKEIKKIIEKTGYSK</sequence>
<protein>
    <submittedName>
        <fullName evidence="2">Uncharacterized protein</fullName>
    </submittedName>
</protein>
<comment type="caution">
    <text evidence="2">The sequence shown here is derived from an EMBL/GenBank/DDBJ whole genome shotgun (WGS) entry which is preliminary data.</text>
</comment>
<keyword evidence="1" id="KW-1133">Transmembrane helix</keyword>
<dbReference type="EMBL" id="JAPJDA010000007">
    <property type="protein sequence ID" value="MCX2837692.1"/>
    <property type="molecule type" value="Genomic_DNA"/>
</dbReference>
<organism evidence="2 3">
    <name type="scientific">Salinimicrobium profundisediminis</name>
    <dbReference type="NCBI Taxonomy" id="2994553"/>
    <lineage>
        <taxon>Bacteria</taxon>
        <taxon>Pseudomonadati</taxon>
        <taxon>Bacteroidota</taxon>
        <taxon>Flavobacteriia</taxon>
        <taxon>Flavobacteriales</taxon>
        <taxon>Flavobacteriaceae</taxon>
        <taxon>Salinimicrobium</taxon>
    </lineage>
</organism>